<dbReference type="Pfam" id="PF00534">
    <property type="entry name" value="Glycos_transf_1"/>
    <property type="match status" value="1"/>
</dbReference>
<gene>
    <name evidence="2" type="ORF">A2W05_06720</name>
</gene>
<dbReference type="PANTHER" id="PTHR12526:SF630">
    <property type="entry name" value="GLYCOSYLTRANSFERASE"/>
    <property type="match status" value="1"/>
</dbReference>
<dbReference type="EMBL" id="MGDE01000260">
    <property type="protein sequence ID" value="OGL42707.1"/>
    <property type="molecule type" value="Genomic_DNA"/>
</dbReference>
<dbReference type="Gene3D" id="3.40.50.2000">
    <property type="entry name" value="Glycogen Phosphorylase B"/>
    <property type="match status" value="2"/>
</dbReference>
<dbReference type="InterPro" id="IPR001296">
    <property type="entry name" value="Glyco_trans_1"/>
</dbReference>
<dbReference type="SUPFAM" id="SSF53756">
    <property type="entry name" value="UDP-Glycosyltransferase/glycogen phosphorylase"/>
    <property type="match status" value="1"/>
</dbReference>
<dbReference type="GO" id="GO:0016757">
    <property type="term" value="F:glycosyltransferase activity"/>
    <property type="evidence" value="ECO:0007669"/>
    <property type="project" value="InterPro"/>
</dbReference>
<dbReference type="PANTHER" id="PTHR12526">
    <property type="entry name" value="GLYCOSYLTRANSFERASE"/>
    <property type="match status" value="1"/>
</dbReference>
<organism evidence="2 3">
    <name type="scientific">Candidatus Schekmanbacteria bacterium RBG_16_38_10</name>
    <dbReference type="NCBI Taxonomy" id="1817879"/>
    <lineage>
        <taxon>Bacteria</taxon>
        <taxon>Candidatus Schekmaniibacteriota</taxon>
    </lineage>
</organism>
<evidence type="ECO:0000313" key="3">
    <source>
        <dbReference type="Proteomes" id="UP000178797"/>
    </source>
</evidence>
<dbReference type="Proteomes" id="UP000178797">
    <property type="component" value="Unassembled WGS sequence"/>
</dbReference>
<protein>
    <recommendedName>
        <fullName evidence="1">Glycosyl transferase family 1 domain-containing protein</fullName>
    </recommendedName>
</protein>
<reference evidence="2 3" key="1">
    <citation type="journal article" date="2016" name="Nat. Commun.">
        <title>Thousands of microbial genomes shed light on interconnected biogeochemical processes in an aquifer system.</title>
        <authorList>
            <person name="Anantharaman K."/>
            <person name="Brown C.T."/>
            <person name="Hug L.A."/>
            <person name="Sharon I."/>
            <person name="Castelle C.J."/>
            <person name="Probst A.J."/>
            <person name="Thomas B.C."/>
            <person name="Singh A."/>
            <person name="Wilkins M.J."/>
            <person name="Karaoz U."/>
            <person name="Brodie E.L."/>
            <person name="Williams K.H."/>
            <person name="Hubbard S.S."/>
            <person name="Banfield J.F."/>
        </authorList>
    </citation>
    <scope>NUCLEOTIDE SEQUENCE [LARGE SCALE GENOMIC DNA]</scope>
</reference>
<evidence type="ECO:0000313" key="2">
    <source>
        <dbReference type="EMBL" id="OGL42707.1"/>
    </source>
</evidence>
<proteinExistence type="predicted"/>
<accession>A0A1F7RP84</accession>
<sequence length="343" mass="38978">MEIDSIRLYNKLKHIYDKNNIWLICKDGTFIHDRASHDKEIFKWCSIKFRSMFSFSLIFKLRDFIKKNNINNLIFFGASEMRSIYFAILGLNVNLIVRHGTTKSHAKKDIFHRLIYSKVSHYVGISKHLVNNINEVFPLTNKTKVNLIYSSLKFPNLSIRTIKEQNGVVNIIHVGRLTKGKGQDVAIRVCSALYDAGIAFKQVIVGSGDEKYKEMLVNMLALLPYKDSVVFHGYTEDVFHILGSSDVFLFPSAGEGLPNALIEALSCGLVCIVYSNTVFPEIFDLGFYGHVIENGNEHLLSKALVSVCKNIDREIESAKNNIDLAGRIFSEDREVAEYDKILI</sequence>
<feature type="domain" description="Glycosyl transferase family 1" evidence="1">
    <location>
        <begin position="170"/>
        <end position="310"/>
    </location>
</feature>
<evidence type="ECO:0000259" key="1">
    <source>
        <dbReference type="Pfam" id="PF00534"/>
    </source>
</evidence>
<dbReference type="AlphaFoldDB" id="A0A1F7RP84"/>
<name>A0A1F7RP84_9BACT</name>
<comment type="caution">
    <text evidence="2">The sequence shown here is derived from an EMBL/GenBank/DDBJ whole genome shotgun (WGS) entry which is preliminary data.</text>
</comment>